<evidence type="ECO:0000313" key="2">
    <source>
        <dbReference type="Proteomes" id="UP001157502"/>
    </source>
</evidence>
<accession>A0ACC2GRE5</accession>
<dbReference type="Proteomes" id="UP001157502">
    <property type="component" value="Chromosome 10"/>
</dbReference>
<sequence length="135" mass="15540">MQMKCGTIDYGSYVNLTERNLQDAQKFLLMHEVVQPVQPVPYFMEDSVRFSHVAVDVVQGKDTLFHIIYLATGPFSAKPVYGQLSIDEIELFPPKKRQPIRSLLILHSSSELYVGVRDQVIKIALMRCNFHKTRE</sequence>
<protein>
    <submittedName>
        <fullName evidence="1">Uncharacterized protein</fullName>
    </submittedName>
</protein>
<organism evidence="1 2">
    <name type="scientific">Dallia pectoralis</name>
    <name type="common">Alaska blackfish</name>
    <dbReference type="NCBI Taxonomy" id="75939"/>
    <lineage>
        <taxon>Eukaryota</taxon>
        <taxon>Metazoa</taxon>
        <taxon>Chordata</taxon>
        <taxon>Craniata</taxon>
        <taxon>Vertebrata</taxon>
        <taxon>Euteleostomi</taxon>
        <taxon>Actinopterygii</taxon>
        <taxon>Neopterygii</taxon>
        <taxon>Teleostei</taxon>
        <taxon>Protacanthopterygii</taxon>
        <taxon>Esociformes</taxon>
        <taxon>Umbridae</taxon>
        <taxon>Dallia</taxon>
    </lineage>
</organism>
<name>A0ACC2GRE5_DALPE</name>
<keyword evidence="2" id="KW-1185">Reference proteome</keyword>
<evidence type="ECO:0000313" key="1">
    <source>
        <dbReference type="EMBL" id="KAJ8006274.1"/>
    </source>
</evidence>
<proteinExistence type="predicted"/>
<gene>
    <name evidence="1" type="ORF">DPEC_G00126590</name>
</gene>
<dbReference type="EMBL" id="CM055737">
    <property type="protein sequence ID" value="KAJ8006274.1"/>
    <property type="molecule type" value="Genomic_DNA"/>
</dbReference>
<reference evidence="1" key="1">
    <citation type="submission" date="2021-05" db="EMBL/GenBank/DDBJ databases">
        <authorList>
            <person name="Pan Q."/>
            <person name="Jouanno E."/>
            <person name="Zahm M."/>
            <person name="Klopp C."/>
            <person name="Cabau C."/>
            <person name="Louis A."/>
            <person name="Berthelot C."/>
            <person name="Parey E."/>
            <person name="Roest Crollius H."/>
            <person name="Montfort J."/>
            <person name="Robinson-Rechavi M."/>
            <person name="Bouchez O."/>
            <person name="Lampietro C."/>
            <person name="Lopez Roques C."/>
            <person name="Donnadieu C."/>
            <person name="Postlethwait J."/>
            <person name="Bobe J."/>
            <person name="Dillon D."/>
            <person name="Chandos A."/>
            <person name="von Hippel F."/>
            <person name="Guiguen Y."/>
        </authorList>
    </citation>
    <scope>NUCLEOTIDE SEQUENCE</scope>
    <source>
        <strain evidence="1">YG-Jan2019</strain>
    </source>
</reference>
<comment type="caution">
    <text evidence="1">The sequence shown here is derived from an EMBL/GenBank/DDBJ whole genome shotgun (WGS) entry which is preliminary data.</text>
</comment>